<dbReference type="WBParaSite" id="L893_g9499.t1">
    <property type="protein sequence ID" value="L893_g9499.t1"/>
    <property type="gene ID" value="L893_g9499"/>
</dbReference>
<protein>
    <submittedName>
        <fullName evidence="4">Alpha-carbonic anhydrase domain-containing protein</fullName>
    </submittedName>
</protein>
<dbReference type="GO" id="GO:0005737">
    <property type="term" value="C:cytoplasm"/>
    <property type="evidence" value="ECO:0007669"/>
    <property type="project" value="TreeGrafter"/>
</dbReference>
<evidence type="ECO:0000259" key="2">
    <source>
        <dbReference type="PROSITE" id="PS51144"/>
    </source>
</evidence>
<dbReference type="InterPro" id="IPR023561">
    <property type="entry name" value="Carbonic_anhydrase_a-class"/>
</dbReference>
<organism evidence="3 4">
    <name type="scientific">Steinernema glaseri</name>
    <dbReference type="NCBI Taxonomy" id="37863"/>
    <lineage>
        <taxon>Eukaryota</taxon>
        <taxon>Metazoa</taxon>
        <taxon>Ecdysozoa</taxon>
        <taxon>Nematoda</taxon>
        <taxon>Chromadorea</taxon>
        <taxon>Rhabditida</taxon>
        <taxon>Tylenchina</taxon>
        <taxon>Panagrolaimomorpha</taxon>
        <taxon>Strongyloidoidea</taxon>
        <taxon>Steinernematidae</taxon>
        <taxon>Steinernema</taxon>
    </lineage>
</organism>
<dbReference type="PANTHER" id="PTHR18952:SF124">
    <property type="entry name" value="CARBONIC ANHYDRASE 7"/>
    <property type="match status" value="1"/>
</dbReference>
<dbReference type="InterPro" id="IPR001148">
    <property type="entry name" value="CA_dom"/>
</dbReference>
<dbReference type="CDD" id="cd00326">
    <property type="entry name" value="alpha_CA"/>
    <property type="match status" value="1"/>
</dbReference>
<reference evidence="4" key="1">
    <citation type="submission" date="2016-11" db="UniProtKB">
        <authorList>
            <consortium name="WormBaseParasite"/>
        </authorList>
    </citation>
    <scope>IDENTIFICATION</scope>
</reference>
<proteinExistence type="inferred from homology"/>
<dbReference type="Proteomes" id="UP000095287">
    <property type="component" value="Unplaced"/>
</dbReference>
<comment type="similarity">
    <text evidence="1">Belongs to the alpha-carbonic anhydrase family.</text>
</comment>
<dbReference type="InterPro" id="IPR036398">
    <property type="entry name" value="CA_dom_sf"/>
</dbReference>
<dbReference type="GO" id="GO:0008270">
    <property type="term" value="F:zinc ion binding"/>
    <property type="evidence" value="ECO:0007669"/>
    <property type="project" value="InterPro"/>
</dbReference>
<dbReference type="Gene3D" id="3.10.200.10">
    <property type="entry name" value="Alpha carbonic anhydrase"/>
    <property type="match status" value="1"/>
</dbReference>
<evidence type="ECO:0000313" key="3">
    <source>
        <dbReference type="Proteomes" id="UP000095287"/>
    </source>
</evidence>
<dbReference type="SMART" id="SM01057">
    <property type="entry name" value="Carb_anhydrase"/>
    <property type="match status" value="1"/>
</dbReference>
<dbReference type="PROSITE" id="PS51144">
    <property type="entry name" value="ALPHA_CA_2"/>
    <property type="match status" value="1"/>
</dbReference>
<name>A0A1I8AV07_9BILA</name>
<dbReference type="SUPFAM" id="SSF51069">
    <property type="entry name" value="Carbonic anhydrase"/>
    <property type="match status" value="1"/>
</dbReference>
<feature type="domain" description="Alpha-carbonic anhydrase" evidence="2">
    <location>
        <begin position="1"/>
        <end position="268"/>
    </location>
</feature>
<keyword evidence="3" id="KW-1185">Reference proteome</keyword>
<dbReference type="AlphaFoldDB" id="A0A1I8AV07"/>
<dbReference type="Pfam" id="PF00194">
    <property type="entry name" value="Carb_anhydrase"/>
    <property type="match status" value="1"/>
</dbReference>
<evidence type="ECO:0000256" key="1">
    <source>
        <dbReference type="ARBA" id="ARBA00010718"/>
    </source>
</evidence>
<evidence type="ECO:0000313" key="4">
    <source>
        <dbReference type="WBParaSite" id="L893_g9499.t1"/>
    </source>
</evidence>
<dbReference type="GO" id="GO:0004089">
    <property type="term" value="F:carbonate dehydratase activity"/>
    <property type="evidence" value="ECO:0007669"/>
    <property type="project" value="InterPro"/>
</dbReference>
<sequence length="288" mass="32413">MKLWKTKLTTPIHTSVLITLSRSATASDMVHSEHVDTSKMRRQSPIDICSENIHHAPNICQPQSLDIEYRTGDLHHLVTTDHGWTVHCRDDCQTTVTADHLTSEYRLAQFHAHWSRDGSRGSEHLLDGKALSGEMHFVFWNTRYGTFDEALRHGDGLAVLGVFLQEGAANAAYQPLVNCVQQALATKGSVAVPADLDVLALLPKAEQRHFCTYLGSLTTPPFAECVVWTVVKTPVEVSKEQLDVFRQIVPENYRECQALHGRQIKSSFHLDTYFKKIGHDLIRYSSLL</sequence>
<dbReference type="PANTHER" id="PTHR18952">
    <property type="entry name" value="CARBONIC ANHYDRASE"/>
    <property type="match status" value="1"/>
</dbReference>
<accession>A0A1I8AV07</accession>